<dbReference type="Proteomes" id="UP001150581">
    <property type="component" value="Unassembled WGS sequence"/>
</dbReference>
<gene>
    <name evidence="1" type="primary">cwf29_1</name>
    <name evidence="1" type="ORF">LPJ66_005977</name>
</gene>
<name>A0ACC1IDL2_9FUNG</name>
<sequence length="218" mass="24594">MNVVQEIRRINETESRLGTTASWHDEYKDSAYIFIGGLPFGLTEGDVICVFSQFGEVININLVRDKDTGKFKGYGFLQYEDQRSTVLAVDNLNGAKVLDRVLRVDHVKNYRQPGAGKDEEAPAERIMNAAPEKLALEEREENEEDEEEMMRAAGIDPEDPMAAYYLAKYKRKVKREKRGKSDKKHKKRRRSEDRGGGGGGSDGSDGGKRHHRASADKD</sequence>
<keyword evidence="2" id="KW-1185">Reference proteome</keyword>
<proteinExistence type="predicted"/>
<protein>
    <submittedName>
        <fullName evidence="1">RNA-binding protein Cwf29</fullName>
    </submittedName>
</protein>
<reference evidence="1" key="1">
    <citation type="submission" date="2022-07" db="EMBL/GenBank/DDBJ databases">
        <title>Phylogenomic reconstructions and comparative analyses of Kickxellomycotina fungi.</title>
        <authorList>
            <person name="Reynolds N.K."/>
            <person name="Stajich J.E."/>
            <person name="Barry K."/>
            <person name="Grigoriev I.V."/>
            <person name="Crous P."/>
            <person name="Smith M.E."/>
        </authorList>
    </citation>
    <scope>NUCLEOTIDE SEQUENCE</scope>
    <source>
        <strain evidence="1">Benny 63K</strain>
    </source>
</reference>
<comment type="caution">
    <text evidence="1">The sequence shown here is derived from an EMBL/GenBank/DDBJ whole genome shotgun (WGS) entry which is preliminary data.</text>
</comment>
<accession>A0ACC1IDL2</accession>
<organism evidence="1 2">
    <name type="scientific">Kickxella alabastrina</name>
    <dbReference type="NCBI Taxonomy" id="61397"/>
    <lineage>
        <taxon>Eukaryota</taxon>
        <taxon>Fungi</taxon>
        <taxon>Fungi incertae sedis</taxon>
        <taxon>Zoopagomycota</taxon>
        <taxon>Kickxellomycotina</taxon>
        <taxon>Kickxellomycetes</taxon>
        <taxon>Kickxellales</taxon>
        <taxon>Kickxellaceae</taxon>
        <taxon>Kickxella</taxon>
    </lineage>
</organism>
<dbReference type="EMBL" id="JANBPG010000890">
    <property type="protein sequence ID" value="KAJ1893070.1"/>
    <property type="molecule type" value="Genomic_DNA"/>
</dbReference>
<evidence type="ECO:0000313" key="2">
    <source>
        <dbReference type="Proteomes" id="UP001150581"/>
    </source>
</evidence>
<evidence type="ECO:0000313" key="1">
    <source>
        <dbReference type="EMBL" id="KAJ1893070.1"/>
    </source>
</evidence>